<feature type="region of interest" description="Disordered" evidence="9">
    <location>
        <begin position="287"/>
        <end position="314"/>
    </location>
</feature>
<feature type="compositionally biased region" description="Low complexity" evidence="9">
    <location>
        <begin position="19"/>
        <end position="32"/>
    </location>
</feature>
<keyword evidence="6" id="KW-0067">ATP-binding</keyword>
<feature type="domain" description="ABC transporter" evidence="11">
    <location>
        <begin position="37"/>
        <end position="294"/>
    </location>
</feature>
<dbReference type="RefSeq" id="WP_094660553.1">
    <property type="nucleotide sequence ID" value="NZ_MWWR01000005.1"/>
</dbReference>
<evidence type="ECO:0000256" key="7">
    <source>
        <dbReference type="ARBA" id="ARBA00022989"/>
    </source>
</evidence>
<dbReference type="AlphaFoldDB" id="A0A261EZS0"/>
<dbReference type="InterPro" id="IPR003339">
    <property type="entry name" value="ABC/ECF_trnsptr_transmembrane"/>
</dbReference>
<dbReference type="InterPro" id="IPR017871">
    <property type="entry name" value="ABC_transporter-like_CS"/>
</dbReference>
<evidence type="ECO:0000256" key="9">
    <source>
        <dbReference type="SAM" id="MobiDB-lite"/>
    </source>
</evidence>
<feature type="transmembrane region" description="Helical" evidence="10">
    <location>
        <begin position="812"/>
        <end position="832"/>
    </location>
</feature>
<evidence type="ECO:0000256" key="3">
    <source>
        <dbReference type="ARBA" id="ARBA00022448"/>
    </source>
</evidence>
<evidence type="ECO:0000256" key="10">
    <source>
        <dbReference type="SAM" id="Phobius"/>
    </source>
</evidence>
<dbReference type="Proteomes" id="UP000216725">
    <property type="component" value="Unassembled WGS sequence"/>
</dbReference>
<dbReference type="SUPFAM" id="SSF52540">
    <property type="entry name" value="P-loop containing nucleoside triphosphate hydrolases"/>
    <property type="match status" value="2"/>
</dbReference>
<dbReference type="Pfam" id="PF02361">
    <property type="entry name" value="CbiQ"/>
    <property type="match status" value="1"/>
</dbReference>
<proteinExistence type="inferred from homology"/>
<feature type="region of interest" description="Disordered" evidence="9">
    <location>
        <begin position="1"/>
        <end position="32"/>
    </location>
</feature>
<feature type="compositionally biased region" description="Basic and acidic residues" evidence="9">
    <location>
        <begin position="530"/>
        <end position="541"/>
    </location>
</feature>
<keyword evidence="7 10" id="KW-1133">Transmembrane helix</keyword>
<dbReference type="Pfam" id="PF00005">
    <property type="entry name" value="ABC_tran"/>
    <property type="match status" value="2"/>
</dbReference>
<keyword evidence="13" id="KW-1185">Reference proteome</keyword>
<dbReference type="Gene3D" id="3.40.50.300">
    <property type="entry name" value="P-loop containing nucleotide triphosphate hydrolases"/>
    <property type="match status" value="2"/>
</dbReference>
<evidence type="ECO:0000256" key="5">
    <source>
        <dbReference type="ARBA" id="ARBA00022741"/>
    </source>
</evidence>
<name>A0A261EZS0_9BIFI</name>
<comment type="similarity">
    <text evidence="2">Belongs to the ABC transporter superfamily.</text>
</comment>
<evidence type="ECO:0000256" key="1">
    <source>
        <dbReference type="ARBA" id="ARBA00004141"/>
    </source>
</evidence>
<dbReference type="SMART" id="SM00382">
    <property type="entry name" value="AAA"/>
    <property type="match status" value="2"/>
</dbReference>
<dbReference type="GO" id="GO:0005524">
    <property type="term" value="F:ATP binding"/>
    <property type="evidence" value="ECO:0007669"/>
    <property type="project" value="UniProtKB-KW"/>
</dbReference>
<keyword evidence="5" id="KW-0547">Nucleotide-binding</keyword>
<dbReference type="InterPro" id="IPR003593">
    <property type="entry name" value="AAA+_ATPase"/>
</dbReference>
<comment type="caution">
    <text evidence="12">The sequence shown here is derived from an EMBL/GenBank/DDBJ whole genome shotgun (WGS) entry which is preliminary data.</text>
</comment>
<feature type="transmembrane region" description="Helical" evidence="10">
    <location>
        <begin position="675"/>
        <end position="695"/>
    </location>
</feature>
<protein>
    <submittedName>
        <fullName evidence="12">Cobalt ABC transporter</fullName>
    </submittedName>
</protein>
<dbReference type="GO" id="GO:0016887">
    <property type="term" value="F:ATP hydrolysis activity"/>
    <property type="evidence" value="ECO:0007669"/>
    <property type="project" value="InterPro"/>
</dbReference>
<dbReference type="PANTHER" id="PTHR43553">
    <property type="entry name" value="HEAVY METAL TRANSPORTER"/>
    <property type="match status" value="1"/>
</dbReference>
<keyword evidence="3" id="KW-0813">Transport</keyword>
<keyword evidence="4 10" id="KW-0812">Transmembrane</keyword>
<dbReference type="InterPro" id="IPR050095">
    <property type="entry name" value="ECF_ABC_transporter_ATP-bd"/>
</dbReference>
<dbReference type="CDD" id="cd03225">
    <property type="entry name" value="ABC_cobalt_CbiO_domain1"/>
    <property type="match status" value="2"/>
</dbReference>
<feature type="compositionally biased region" description="Low complexity" evidence="9">
    <location>
        <begin position="542"/>
        <end position="553"/>
    </location>
</feature>
<dbReference type="GO" id="GO:0042626">
    <property type="term" value="F:ATPase-coupled transmembrane transporter activity"/>
    <property type="evidence" value="ECO:0007669"/>
    <property type="project" value="TreeGrafter"/>
</dbReference>
<dbReference type="InterPro" id="IPR015856">
    <property type="entry name" value="ABC_transpr_CbiO/EcfA_su"/>
</dbReference>
<evidence type="ECO:0000313" key="13">
    <source>
        <dbReference type="Proteomes" id="UP000216725"/>
    </source>
</evidence>
<evidence type="ECO:0000256" key="2">
    <source>
        <dbReference type="ARBA" id="ARBA00005417"/>
    </source>
</evidence>
<dbReference type="PROSITE" id="PS00211">
    <property type="entry name" value="ABC_TRANSPORTER_1"/>
    <property type="match status" value="2"/>
</dbReference>
<feature type="domain" description="ABC transporter" evidence="11">
    <location>
        <begin position="317"/>
        <end position="554"/>
    </location>
</feature>
<evidence type="ECO:0000256" key="8">
    <source>
        <dbReference type="ARBA" id="ARBA00023136"/>
    </source>
</evidence>
<dbReference type="PANTHER" id="PTHR43553:SF24">
    <property type="entry name" value="ENERGY-COUPLING FACTOR TRANSPORTER ATP-BINDING PROTEIN ECFA1"/>
    <property type="match status" value="1"/>
</dbReference>
<dbReference type="NCBIfam" id="NF010167">
    <property type="entry name" value="PRK13648.1"/>
    <property type="match status" value="3"/>
</dbReference>
<feature type="transmembrane region" description="Helical" evidence="10">
    <location>
        <begin position="635"/>
        <end position="655"/>
    </location>
</feature>
<dbReference type="InterPro" id="IPR003439">
    <property type="entry name" value="ABC_transporter-like_ATP-bd"/>
</dbReference>
<reference evidence="12 13" key="1">
    <citation type="journal article" date="2017" name="BMC Genomics">
        <title>Comparative genomic and phylogenomic analyses of the Bifidobacteriaceae family.</title>
        <authorList>
            <person name="Lugli G.A."/>
            <person name="Milani C."/>
            <person name="Turroni F."/>
            <person name="Duranti S."/>
            <person name="Mancabelli L."/>
            <person name="Mangifesta M."/>
            <person name="Ferrario C."/>
            <person name="Modesto M."/>
            <person name="Mattarelli P."/>
            <person name="Jiri K."/>
            <person name="van Sinderen D."/>
            <person name="Ventura M."/>
        </authorList>
    </citation>
    <scope>NUCLEOTIDE SEQUENCE [LARGE SCALE GENOMIC DNA]</scope>
    <source>
        <strain evidence="12 13">DSM 24742</strain>
    </source>
</reference>
<feature type="transmembrane region" description="Helical" evidence="10">
    <location>
        <begin position="590"/>
        <end position="623"/>
    </location>
</feature>
<evidence type="ECO:0000256" key="6">
    <source>
        <dbReference type="ARBA" id="ARBA00022840"/>
    </source>
</evidence>
<organism evidence="12 13">
    <name type="scientific">Pseudoscardovia radai</name>
    <dbReference type="NCBI Taxonomy" id="987066"/>
    <lineage>
        <taxon>Bacteria</taxon>
        <taxon>Bacillati</taxon>
        <taxon>Actinomycetota</taxon>
        <taxon>Actinomycetes</taxon>
        <taxon>Bifidobacteriales</taxon>
        <taxon>Bifidobacteriaceae</taxon>
        <taxon>Pseudoscardovia</taxon>
    </lineage>
</organism>
<feature type="region of interest" description="Disordered" evidence="9">
    <location>
        <begin position="530"/>
        <end position="579"/>
    </location>
</feature>
<evidence type="ECO:0000259" key="11">
    <source>
        <dbReference type="PROSITE" id="PS50893"/>
    </source>
</evidence>
<keyword evidence="8 10" id="KW-0472">Membrane</keyword>
<dbReference type="InterPro" id="IPR027417">
    <property type="entry name" value="P-loop_NTPase"/>
</dbReference>
<dbReference type="CDD" id="cd16914">
    <property type="entry name" value="EcfT"/>
    <property type="match status" value="1"/>
</dbReference>
<comment type="subcellular location">
    <subcellularLocation>
        <location evidence="1">Membrane</location>
        <topology evidence="1">Multi-pass membrane protein</topology>
    </subcellularLocation>
</comment>
<feature type="compositionally biased region" description="Polar residues" evidence="9">
    <location>
        <begin position="297"/>
        <end position="314"/>
    </location>
</feature>
<dbReference type="EMBL" id="MWWR01000005">
    <property type="protein sequence ID" value="OZG52176.1"/>
    <property type="molecule type" value="Genomic_DNA"/>
</dbReference>
<dbReference type="GO" id="GO:0043190">
    <property type="term" value="C:ATP-binding cassette (ABC) transporter complex"/>
    <property type="evidence" value="ECO:0007669"/>
    <property type="project" value="TreeGrafter"/>
</dbReference>
<accession>A0A261EZS0</accession>
<dbReference type="PROSITE" id="PS50893">
    <property type="entry name" value="ABC_TRANSPORTER_2"/>
    <property type="match status" value="2"/>
</dbReference>
<sequence length="837" mass="88468">MPDSPTIESRLAEGPASQGPATSSSAEGPASESPVLARLDDVSFLYGRTTALDGVSLTIRAGEYIAIVGRNGSGKSTLGRVLSGLVAPDDGRVELMGREVYSGVSGAVSAEKHDSLAGSPPAQTDANAAEYRAARRDIGLVLQNPADQIVTTVVEDDVAFGPENLGLEPDVITGRVREALEAVDMTRFAQADPDRLSGGQQQRVAIAGALAMHPRLLILDEPTAMLDATGRDDVMRAIDAAHRGGTAIVHITHMPEQAARASRVIELRDGRIVYDGPSAASPFCAAPRHHDSPAASADTQVGTHNTAPDTSSTADAFRVENASYRYRDAATDSWALRHVSLTVRRGEFVALTGRNGMGKSTLATLLCGVDAPTEGTVRVFGTPTATARQRRSLRGRVGYVMQHPERQLFAEHVEDDIAFGPSSLGLPTSEVRRRVQAAMDLLGIAHLANRVPWELSGGQQRLVAIAGVVAMEPEAIVLDEPTAGLDLEAAARVLDALRALHAEGRTIVMITHGDTSAASRTIRLGECTETDTRAGDARTTDARTTNARTTNARTTDDGIADATTPSSADAPHRTPAQNRAPLARLDPRALIIGTLVGMVGMFFVATPLQLLWAFLGVCAVVALSPRSLRGTLRNCHGMLASVLVLGLLNVFFVRSGTPLAHIGSLPITDEGMRNAVIYSLRFVFVLVLGLAMTACTTPTKLTDAGAAMLSPLSRLGVHVDEISLVMSLALRFMPVMGAELRTLSIAQATRGGDVASGSPAKRCRAVMALIVPMCAAALRHAEMLGTALDARCYEGGAHRTHWHRSRWGIHDAIALLAVAGWMTALLLLPRLVTILAA</sequence>
<gene>
    <name evidence="12" type="ORF">PSRA_0726</name>
</gene>
<evidence type="ECO:0000313" key="12">
    <source>
        <dbReference type="EMBL" id="OZG52176.1"/>
    </source>
</evidence>
<dbReference type="OrthoDB" id="501320at2"/>
<evidence type="ECO:0000256" key="4">
    <source>
        <dbReference type="ARBA" id="ARBA00022692"/>
    </source>
</evidence>